<gene>
    <name evidence="2" type="ORF">WICPIJ_008718</name>
</gene>
<keyword evidence="1" id="KW-0472">Membrane</keyword>
<evidence type="ECO:0000313" key="3">
    <source>
        <dbReference type="Proteomes" id="UP000774326"/>
    </source>
</evidence>
<feature type="transmembrane region" description="Helical" evidence="1">
    <location>
        <begin position="24"/>
        <end position="43"/>
    </location>
</feature>
<keyword evidence="1" id="KW-0812">Transmembrane</keyword>
<dbReference type="Proteomes" id="UP000774326">
    <property type="component" value="Unassembled WGS sequence"/>
</dbReference>
<dbReference type="EMBL" id="JAEUBG010005022">
    <property type="protein sequence ID" value="KAH3679110.1"/>
    <property type="molecule type" value="Genomic_DNA"/>
</dbReference>
<keyword evidence="3" id="KW-1185">Reference proteome</keyword>
<keyword evidence="1" id="KW-1133">Transmembrane helix</keyword>
<protein>
    <submittedName>
        <fullName evidence="2">Uncharacterized protein</fullName>
    </submittedName>
</protein>
<organism evidence="2 3">
    <name type="scientific">Wickerhamomyces pijperi</name>
    <name type="common">Yeast</name>
    <name type="synonym">Pichia pijperi</name>
    <dbReference type="NCBI Taxonomy" id="599730"/>
    <lineage>
        <taxon>Eukaryota</taxon>
        <taxon>Fungi</taxon>
        <taxon>Dikarya</taxon>
        <taxon>Ascomycota</taxon>
        <taxon>Saccharomycotina</taxon>
        <taxon>Saccharomycetes</taxon>
        <taxon>Phaffomycetales</taxon>
        <taxon>Wickerhamomycetaceae</taxon>
        <taxon>Wickerhamomyces</taxon>
    </lineage>
</organism>
<dbReference type="AlphaFoldDB" id="A0A9P8PX14"/>
<comment type="caution">
    <text evidence="2">The sequence shown here is derived from an EMBL/GenBank/DDBJ whole genome shotgun (WGS) entry which is preliminary data.</text>
</comment>
<reference evidence="2" key="1">
    <citation type="journal article" date="2021" name="Open Biol.">
        <title>Shared evolutionary footprints suggest mitochondrial oxidative damage underlies multiple complex I losses in fungi.</title>
        <authorList>
            <person name="Schikora-Tamarit M.A."/>
            <person name="Marcet-Houben M."/>
            <person name="Nosek J."/>
            <person name="Gabaldon T."/>
        </authorList>
    </citation>
    <scope>NUCLEOTIDE SEQUENCE</scope>
    <source>
        <strain evidence="2">CBS2887</strain>
    </source>
</reference>
<accession>A0A9P8PX14</accession>
<name>A0A9P8PX14_WICPI</name>
<evidence type="ECO:0000313" key="2">
    <source>
        <dbReference type="EMBL" id="KAH3679110.1"/>
    </source>
</evidence>
<evidence type="ECO:0000256" key="1">
    <source>
        <dbReference type="SAM" id="Phobius"/>
    </source>
</evidence>
<sequence length="77" mass="8878">MILTIINDLIPLLESNFNYFDKTVRFRLVVFIAIGSVLYFHLLDNIPNININESFTDLVYYYSCVEVALNSISLIEG</sequence>
<reference evidence="2" key="2">
    <citation type="submission" date="2021-01" db="EMBL/GenBank/DDBJ databases">
        <authorList>
            <person name="Schikora-Tamarit M.A."/>
        </authorList>
    </citation>
    <scope>NUCLEOTIDE SEQUENCE</scope>
    <source>
        <strain evidence="2">CBS2887</strain>
    </source>
</reference>
<proteinExistence type="predicted"/>